<dbReference type="PANTHER" id="PTHR42841">
    <property type="entry name" value="AMINE OXIDASE"/>
    <property type="match status" value="1"/>
</dbReference>
<dbReference type="Pfam" id="PF01593">
    <property type="entry name" value="Amino_oxidase"/>
    <property type="match status" value="1"/>
</dbReference>
<feature type="domain" description="Amine oxidase" evidence="1">
    <location>
        <begin position="11"/>
        <end position="418"/>
    </location>
</feature>
<dbReference type="Gene3D" id="3.50.50.60">
    <property type="entry name" value="FAD/NAD(P)-binding domain"/>
    <property type="match status" value="1"/>
</dbReference>
<comment type="caution">
    <text evidence="2">The sequence shown here is derived from an EMBL/GenBank/DDBJ whole genome shotgun (WGS) entry which is preliminary data.</text>
</comment>
<sequence length="425" mass="45549">MTRIAVVGGGLAGLVAARHLAEAGLDVELFEEEPAVGGRVRSVHEDGFTFDRGFQVLFTGYPAAQRELDYDALDLRAFTPGATIARPGERSVLSDPLRDPGSFTETVFNREIRLGDKLRTFTLQRELRRKDEDAVLDGPDTDITSYLADRGFSRDYVEHFAAPFYGGITLDRSLSSSSVVFEYTFKMLATGETVVPAAGMGAISAQLADRARDAGASLTLDATVSAVESDDDGDGVTLTVDGREASFDGAVVATDPKTAGELTGVDTPTEARGCVTQYFSLPEHVDLATDKRIVLNAADDRPNQVAPLTDVAPEYAPDGEQLLSATFLGDPDESDDELAAAVHDALASWYPARRFADLDLLRTERVPFSQFAQPPGFRRDLPAVDAPAGPVYLAGDYTEWSSINGALDSGKQAADAILTEIDRSA</sequence>
<dbReference type="RefSeq" id="WP_304447910.1">
    <property type="nucleotide sequence ID" value="NZ_JARRAH010000001.1"/>
</dbReference>
<evidence type="ECO:0000259" key="1">
    <source>
        <dbReference type="Pfam" id="PF01593"/>
    </source>
</evidence>
<reference evidence="2 3" key="1">
    <citation type="journal article" date="2019" name="Int. J. Syst. Evol. Microbiol.">
        <title>The Global Catalogue of Microorganisms (GCM) 10K type strain sequencing project: providing services to taxonomists for standard genome sequencing and annotation.</title>
        <authorList>
            <consortium name="The Broad Institute Genomics Platform"/>
            <consortium name="The Broad Institute Genome Sequencing Center for Infectious Disease"/>
            <person name="Wu L."/>
            <person name="Ma J."/>
        </authorList>
    </citation>
    <scope>NUCLEOTIDE SEQUENCE [LARGE SCALE GENOMIC DNA]</scope>
    <source>
        <strain evidence="2 3">PSRA2</strain>
    </source>
</reference>
<dbReference type="EMBL" id="JBHSXM010000001">
    <property type="protein sequence ID" value="MFC6836218.1"/>
    <property type="molecule type" value="Genomic_DNA"/>
</dbReference>
<keyword evidence="2" id="KW-0560">Oxidoreductase</keyword>
<dbReference type="InterPro" id="IPR036188">
    <property type="entry name" value="FAD/NAD-bd_sf"/>
</dbReference>
<dbReference type="AlphaFoldDB" id="A0ABD5U7N6"/>
<keyword evidence="3" id="KW-1185">Reference proteome</keyword>
<protein>
    <submittedName>
        <fullName evidence="2">NAD(P)/FAD-dependent oxidoreductase</fullName>
        <ecNumber evidence="2">1.-.-.-</ecNumber>
    </submittedName>
</protein>
<dbReference type="PRINTS" id="PR00419">
    <property type="entry name" value="ADXRDTASE"/>
</dbReference>
<dbReference type="GO" id="GO:0016491">
    <property type="term" value="F:oxidoreductase activity"/>
    <property type="evidence" value="ECO:0007669"/>
    <property type="project" value="UniProtKB-KW"/>
</dbReference>
<dbReference type="EC" id="1.-.-.-" evidence="2"/>
<evidence type="ECO:0000313" key="2">
    <source>
        <dbReference type="EMBL" id="MFC6836218.1"/>
    </source>
</evidence>
<name>A0ABD5U7N6_9EURY</name>
<dbReference type="SUPFAM" id="SSF51905">
    <property type="entry name" value="FAD/NAD(P)-binding domain"/>
    <property type="match status" value="1"/>
</dbReference>
<accession>A0ABD5U7N6</accession>
<proteinExistence type="predicted"/>
<gene>
    <name evidence="2" type="ORF">ACFQHK_06825</name>
</gene>
<dbReference type="InterPro" id="IPR002937">
    <property type="entry name" value="Amino_oxidase"/>
</dbReference>
<organism evidence="2 3">
    <name type="scientific">Halomarina ordinaria</name>
    <dbReference type="NCBI Taxonomy" id="3033939"/>
    <lineage>
        <taxon>Archaea</taxon>
        <taxon>Methanobacteriati</taxon>
        <taxon>Methanobacteriota</taxon>
        <taxon>Stenosarchaea group</taxon>
        <taxon>Halobacteria</taxon>
        <taxon>Halobacteriales</taxon>
        <taxon>Natronomonadaceae</taxon>
        <taxon>Halomarina</taxon>
    </lineage>
</organism>
<dbReference type="Proteomes" id="UP001596406">
    <property type="component" value="Unassembled WGS sequence"/>
</dbReference>
<evidence type="ECO:0000313" key="3">
    <source>
        <dbReference type="Proteomes" id="UP001596406"/>
    </source>
</evidence>